<organism evidence="2 3">
    <name type="scientific">Oleoguttula mirabilis</name>
    <dbReference type="NCBI Taxonomy" id="1507867"/>
    <lineage>
        <taxon>Eukaryota</taxon>
        <taxon>Fungi</taxon>
        <taxon>Dikarya</taxon>
        <taxon>Ascomycota</taxon>
        <taxon>Pezizomycotina</taxon>
        <taxon>Dothideomycetes</taxon>
        <taxon>Dothideomycetidae</taxon>
        <taxon>Mycosphaerellales</taxon>
        <taxon>Teratosphaeriaceae</taxon>
        <taxon>Oleoguttula</taxon>
    </lineage>
</organism>
<reference evidence="2 3" key="1">
    <citation type="submission" date="2021-11" db="EMBL/GenBank/DDBJ databases">
        <title>Black yeast isolated from Biological Soil Crust.</title>
        <authorList>
            <person name="Kurbessoian T."/>
        </authorList>
    </citation>
    <scope>NUCLEOTIDE SEQUENCE [LARGE SCALE GENOMIC DNA]</scope>
    <source>
        <strain evidence="2 3">CCFEE 5522</strain>
    </source>
</reference>
<feature type="region of interest" description="Disordered" evidence="1">
    <location>
        <begin position="212"/>
        <end position="239"/>
    </location>
</feature>
<keyword evidence="3" id="KW-1185">Reference proteome</keyword>
<gene>
    <name evidence="2" type="ORF">LTR36_008089</name>
</gene>
<sequence>MQGNTQSPPFEPFDLVWKPAEFIARQGPKPTNYYGILNRILVYHRDRTLLVRYQPTVARKFHGCGLDDWSTPVDLWLANERSLRDDLTMYNRLEDLIKQHLGLTLGLDCNDDMLLYQGDTHHLKPRPHEVLGDDTSHRIILTVLRVEILPSVASHPVADKSIWRECQWLHRDQIKGMEREEFGPGHHRLLTNLQINSHAMVMTPVLDQEADVEMADDSAGSRPIGDSDNDADDERQRTE</sequence>
<comment type="caution">
    <text evidence="2">The sequence shown here is derived from an EMBL/GenBank/DDBJ whole genome shotgun (WGS) entry which is preliminary data.</text>
</comment>
<dbReference type="Proteomes" id="UP001324427">
    <property type="component" value="Unassembled WGS sequence"/>
</dbReference>
<evidence type="ECO:0000313" key="3">
    <source>
        <dbReference type="Proteomes" id="UP001324427"/>
    </source>
</evidence>
<protein>
    <submittedName>
        <fullName evidence="2">Uncharacterized protein</fullName>
    </submittedName>
</protein>
<proteinExistence type="predicted"/>
<evidence type="ECO:0000313" key="2">
    <source>
        <dbReference type="EMBL" id="KAK4541331.1"/>
    </source>
</evidence>
<dbReference type="AlphaFoldDB" id="A0AAV9J990"/>
<dbReference type="EMBL" id="JAVFHQ010000054">
    <property type="protein sequence ID" value="KAK4541331.1"/>
    <property type="molecule type" value="Genomic_DNA"/>
</dbReference>
<name>A0AAV9J990_9PEZI</name>
<evidence type="ECO:0000256" key="1">
    <source>
        <dbReference type="SAM" id="MobiDB-lite"/>
    </source>
</evidence>
<accession>A0AAV9J990</accession>